<gene>
    <name evidence="1" type="ORF">L917_18022</name>
</gene>
<proteinExistence type="predicted"/>
<name>W2K975_PHYNI</name>
<dbReference type="Proteomes" id="UP000054423">
    <property type="component" value="Unassembled WGS sequence"/>
</dbReference>
<evidence type="ECO:0000313" key="1">
    <source>
        <dbReference type="EMBL" id="ETL81698.1"/>
    </source>
</evidence>
<dbReference type="OrthoDB" id="129201at2759"/>
<organism evidence="1">
    <name type="scientific">Phytophthora nicotianae</name>
    <name type="common">Potato buckeye rot agent</name>
    <name type="synonym">Phytophthora parasitica</name>
    <dbReference type="NCBI Taxonomy" id="4792"/>
    <lineage>
        <taxon>Eukaryota</taxon>
        <taxon>Sar</taxon>
        <taxon>Stramenopiles</taxon>
        <taxon>Oomycota</taxon>
        <taxon>Peronosporomycetes</taxon>
        <taxon>Peronosporales</taxon>
        <taxon>Peronosporaceae</taxon>
        <taxon>Phytophthora</taxon>
    </lineage>
</organism>
<accession>W2K975</accession>
<dbReference type="EMBL" id="KI682474">
    <property type="protein sequence ID" value="ETL81698.1"/>
    <property type="molecule type" value="Genomic_DNA"/>
</dbReference>
<sequence>MMNEEMELLAMDEEALIKMRVNDWNFDTFVKHQEFSTQPERTKEYSGLFTGEYEPTEEVLELAESPLRLFFLLLHPPRPWRRIVTESNRYYNQQLNGRVDRMVAGQQARVKELTR</sequence>
<reference evidence="1" key="1">
    <citation type="submission" date="2013-11" db="EMBL/GenBank/DDBJ databases">
        <title>The Genome Sequence of Phytophthora parasitica CHvinca01.</title>
        <authorList>
            <consortium name="The Broad Institute Genomics Platform"/>
            <person name="Russ C."/>
            <person name="Tyler B."/>
            <person name="Panabieres F."/>
            <person name="Shan W."/>
            <person name="Tripathy S."/>
            <person name="Grunwald N."/>
            <person name="Machado M."/>
            <person name="Johnson C.S."/>
            <person name="Arredondo F."/>
            <person name="Hong C."/>
            <person name="Coffey M."/>
            <person name="Young S.K."/>
            <person name="Zeng Q."/>
            <person name="Gargeya S."/>
            <person name="Fitzgerald M."/>
            <person name="Abouelleil A."/>
            <person name="Alvarado L."/>
            <person name="Chapman S.B."/>
            <person name="Gainer-Dewar J."/>
            <person name="Goldberg J."/>
            <person name="Griggs A."/>
            <person name="Gujja S."/>
            <person name="Hansen M."/>
            <person name="Howarth C."/>
            <person name="Imamovic A."/>
            <person name="Ireland A."/>
            <person name="Larimer J."/>
            <person name="McCowan C."/>
            <person name="Murphy C."/>
            <person name="Pearson M."/>
            <person name="Poon T.W."/>
            <person name="Priest M."/>
            <person name="Roberts A."/>
            <person name="Saif S."/>
            <person name="Shea T."/>
            <person name="Sykes S."/>
            <person name="Wortman J."/>
            <person name="Nusbaum C."/>
            <person name="Birren B."/>
        </authorList>
    </citation>
    <scope>NUCLEOTIDE SEQUENCE [LARGE SCALE GENOMIC DNA]</scope>
    <source>
        <strain evidence="1">CHvinca01</strain>
    </source>
</reference>
<dbReference type="AlphaFoldDB" id="W2K975"/>
<protein>
    <submittedName>
        <fullName evidence="1">Uncharacterized protein</fullName>
    </submittedName>
</protein>